<feature type="compositionally biased region" description="Low complexity" evidence="1">
    <location>
        <begin position="488"/>
        <end position="503"/>
    </location>
</feature>
<sequence>TIGSIGFESDGKSVTKVYQNKFTVRAFSVADAETSVESVKINIWRIDGKKHWEFNAVRENATTWAQYVGVDGPGMYNIDVSATDKEGNVSEKIYKGITVLKSTNHPIMGTQDATRGQMINYLNSKLKITVAEFQTRYKMTVAQFVDLYIEEANEEGVKADVAFIQMCHETGYLKYGGDVQWTQYNFAGIGATGNGNPGNSFTDVRTGIRAQIQHLKAYACTDPLKNACVDPRFHYVTRGCAPTIEKLTGTWAADSSYADKIIAMLDDMIKTSSASATALMELSGDEQFIEEPTEEQETAPNPSQESEPEQTQEPEPTPEPEVTAEQDDTPELMGETEITQGQANAYLVQEGIDIAGIYGVSNEEFVKVYWTEAEREGVNAGIAFAQMFTETGGMRFGGKLAAAQNNPGGIQTEDGTPYVFETINEGICAHIQHIKCYASANAPQGSICDPEWNEADRGIYRTMKAWADGNGEYLQLWKDIYNALQKTQAAAEETQQPEPEMQASGPDDDEEFQTVQEMEETGETEPEIMMEPAA</sequence>
<dbReference type="Pfam" id="PF01832">
    <property type="entry name" value="Glucosaminidase"/>
    <property type="match status" value="2"/>
</dbReference>
<feature type="non-terminal residue" evidence="3">
    <location>
        <position position="1"/>
    </location>
</feature>
<evidence type="ECO:0000313" key="4">
    <source>
        <dbReference type="Proteomes" id="UP000606889"/>
    </source>
</evidence>
<name>A0ABR7EK56_9FIRM</name>
<feature type="domain" description="Mannosyl-glycoprotein endo-beta-N-acetylglucosamidase-like" evidence="2">
    <location>
        <begin position="146"/>
        <end position="267"/>
    </location>
</feature>
<feature type="region of interest" description="Disordered" evidence="1">
    <location>
        <begin position="289"/>
        <end position="329"/>
    </location>
</feature>
<feature type="domain" description="Mannosyl-glycoprotein endo-beta-N-acetylglucosamidase-like" evidence="2">
    <location>
        <begin position="368"/>
        <end position="449"/>
    </location>
</feature>
<proteinExistence type="predicted"/>
<dbReference type="InterPro" id="IPR002901">
    <property type="entry name" value="MGlyc_endo_b_GlcNAc-like_dom"/>
</dbReference>
<feature type="compositionally biased region" description="Acidic residues" evidence="1">
    <location>
        <begin position="306"/>
        <end position="329"/>
    </location>
</feature>
<accession>A0ABR7EK56</accession>
<keyword evidence="4" id="KW-1185">Reference proteome</keyword>
<evidence type="ECO:0000259" key="2">
    <source>
        <dbReference type="Pfam" id="PF01832"/>
    </source>
</evidence>
<comment type="caution">
    <text evidence="3">The sequence shown here is derived from an EMBL/GenBank/DDBJ whole genome shotgun (WGS) entry which is preliminary data.</text>
</comment>
<dbReference type="RefSeq" id="WP_186858983.1">
    <property type="nucleotide sequence ID" value="NZ_JACOON010000012.1"/>
</dbReference>
<protein>
    <submittedName>
        <fullName evidence="3">Glucosaminidase domain-containing protein</fullName>
    </submittedName>
</protein>
<organism evidence="3 4">
    <name type="scientific">Christensenella tenuis</name>
    <dbReference type="NCBI Taxonomy" id="2763033"/>
    <lineage>
        <taxon>Bacteria</taxon>
        <taxon>Bacillati</taxon>
        <taxon>Bacillota</taxon>
        <taxon>Clostridia</taxon>
        <taxon>Christensenellales</taxon>
        <taxon>Christensenellaceae</taxon>
        <taxon>Christensenella</taxon>
    </lineage>
</organism>
<reference evidence="3 4" key="1">
    <citation type="submission" date="2020-08" db="EMBL/GenBank/DDBJ databases">
        <title>Genome public.</title>
        <authorList>
            <person name="Liu C."/>
            <person name="Sun Q."/>
        </authorList>
    </citation>
    <scope>NUCLEOTIDE SEQUENCE [LARGE SCALE GENOMIC DNA]</scope>
    <source>
        <strain evidence="3 4">NSJ-35</strain>
    </source>
</reference>
<feature type="region of interest" description="Disordered" evidence="1">
    <location>
        <begin position="488"/>
        <end position="534"/>
    </location>
</feature>
<evidence type="ECO:0000313" key="3">
    <source>
        <dbReference type="EMBL" id="MBC5649543.1"/>
    </source>
</evidence>
<dbReference type="EMBL" id="JACOON010000012">
    <property type="protein sequence ID" value="MBC5649543.1"/>
    <property type="molecule type" value="Genomic_DNA"/>
</dbReference>
<dbReference type="Proteomes" id="UP000606889">
    <property type="component" value="Unassembled WGS sequence"/>
</dbReference>
<evidence type="ECO:0000256" key="1">
    <source>
        <dbReference type="SAM" id="MobiDB-lite"/>
    </source>
</evidence>
<feature type="compositionally biased region" description="Acidic residues" evidence="1">
    <location>
        <begin position="506"/>
        <end position="528"/>
    </location>
</feature>
<dbReference type="Gene3D" id="1.10.530.10">
    <property type="match status" value="1"/>
</dbReference>
<gene>
    <name evidence="3" type="ORF">H8S18_14480</name>
</gene>